<accession>A0A3M7RUQ5</accession>
<sequence length="152" mass="17710">MKNSFLFINTLSIGSTLIANSSIKIQKRKLEEDEEEVFVKHQKTEKLRHCIISTKYVPKNSVHQLFDNIRLCTVDPPVVSNQGKVVDRHIHLIATPRIFKRAARDIFEKIGITIDKLRVAINAIHYDEIKDAYHFNNLTIKLWLIDQQGQKY</sequence>
<protein>
    <submittedName>
        <fullName evidence="1">Uncharacterized protein</fullName>
    </submittedName>
</protein>
<dbReference type="Proteomes" id="UP000276133">
    <property type="component" value="Unassembled WGS sequence"/>
</dbReference>
<keyword evidence="2" id="KW-1185">Reference proteome</keyword>
<evidence type="ECO:0000313" key="2">
    <source>
        <dbReference type="Proteomes" id="UP000276133"/>
    </source>
</evidence>
<dbReference type="AlphaFoldDB" id="A0A3M7RUQ5"/>
<reference evidence="1 2" key="1">
    <citation type="journal article" date="2018" name="Sci. Rep.">
        <title>Genomic signatures of local adaptation to the degree of environmental predictability in rotifers.</title>
        <authorList>
            <person name="Franch-Gras L."/>
            <person name="Hahn C."/>
            <person name="Garcia-Roger E.M."/>
            <person name="Carmona M.J."/>
            <person name="Serra M."/>
            <person name="Gomez A."/>
        </authorList>
    </citation>
    <scope>NUCLEOTIDE SEQUENCE [LARGE SCALE GENOMIC DNA]</scope>
    <source>
        <strain evidence="1">HYR1</strain>
    </source>
</reference>
<dbReference type="EMBL" id="REGN01002605">
    <property type="protein sequence ID" value="RNA27055.1"/>
    <property type="molecule type" value="Genomic_DNA"/>
</dbReference>
<organism evidence="1 2">
    <name type="scientific">Brachionus plicatilis</name>
    <name type="common">Marine rotifer</name>
    <name type="synonym">Brachionus muelleri</name>
    <dbReference type="NCBI Taxonomy" id="10195"/>
    <lineage>
        <taxon>Eukaryota</taxon>
        <taxon>Metazoa</taxon>
        <taxon>Spiralia</taxon>
        <taxon>Gnathifera</taxon>
        <taxon>Rotifera</taxon>
        <taxon>Eurotatoria</taxon>
        <taxon>Monogononta</taxon>
        <taxon>Pseudotrocha</taxon>
        <taxon>Ploima</taxon>
        <taxon>Brachionidae</taxon>
        <taxon>Brachionus</taxon>
    </lineage>
</organism>
<evidence type="ECO:0000313" key="1">
    <source>
        <dbReference type="EMBL" id="RNA27055.1"/>
    </source>
</evidence>
<gene>
    <name evidence="1" type="ORF">BpHYR1_026685</name>
</gene>
<name>A0A3M7RUQ5_BRAPC</name>
<comment type="caution">
    <text evidence="1">The sequence shown here is derived from an EMBL/GenBank/DDBJ whole genome shotgun (WGS) entry which is preliminary data.</text>
</comment>
<proteinExistence type="predicted"/>